<dbReference type="PANTHER" id="PTHR35526:SF3">
    <property type="entry name" value="ANTI-SIGMA-F FACTOR RSBW"/>
    <property type="match status" value="1"/>
</dbReference>
<feature type="domain" description="Histidine kinase/HSP90-like ATPase" evidence="2">
    <location>
        <begin position="34"/>
        <end position="131"/>
    </location>
</feature>
<keyword evidence="1" id="KW-0418">Kinase</keyword>
<gene>
    <name evidence="3" type="ORF">ACFPCY_32090</name>
</gene>
<dbReference type="Gene3D" id="3.30.565.10">
    <property type="entry name" value="Histidine kinase-like ATPase, C-terminal domain"/>
    <property type="match status" value="1"/>
</dbReference>
<dbReference type="CDD" id="cd16936">
    <property type="entry name" value="HATPase_RsbW-like"/>
    <property type="match status" value="1"/>
</dbReference>
<dbReference type="InterPro" id="IPR036890">
    <property type="entry name" value="HATPase_C_sf"/>
</dbReference>
<dbReference type="GO" id="GO:0005524">
    <property type="term" value="F:ATP binding"/>
    <property type="evidence" value="ECO:0007669"/>
    <property type="project" value="UniProtKB-KW"/>
</dbReference>
<keyword evidence="3" id="KW-0547">Nucleotide-binding</keyword>
<evidence type="ECO:0000313" key="3">
    <source>
        <dbReference type="EMBL" id="MFC4911984.1"/>
    </source>
</evidence>
<proteinExistence type="predicted"/>
<evidence type="ECO:0000256" key="1">
    <source>
        <dbReference type="ARBA" id="ARBA00022527"/>
    </source>
</evidence>
<protein>
    <submittedName>
        <fullName evidence="3">ATP-binding protein</fullName>
    </submittedName>
</protein>
<sequence length="141" mass="15262">MTWPKANSARNRHPRHAQWFEQDVAGVASAAVLVRNLVEAHLIGWDLKEMVDDAVLVADELFANAMQAAPGQAIGLRVALLERFVVVEVEDPSPGRAAPREADDEGGRGLMIVDALSAYWGQRPEPGGKTVYALLAIPRNG</sequence>
<dbReference type="EMBL" id="JBHSIT010000010">
    <property type="protein sequence ID" value="MFC4911984.1"/>
    <property type="molecule type" value="Genomic_DNA"/>
</dbReference>
<accession>A0ABV9U863</accession>
<evidence type="ECO:0000259" key="2">
    <source>
        <dbReference type="Pfam" id="PF13581"/>
    </source>
</evidence>
<keyword evidence="1" id="KW-0808">Transferase</keyword>
<dbReference type="PANTHER" id="PTHR35526">
    <property type="entry name" value="ANTI-SIGMA-F FACTOR RSBW-RELATED"/>
    <property type="match status" value="1"/>
</dbReference>
<organism evidence="3 4">
    <name type="scientific">Actinomadura gamaensis</name>
    <dbReference type="NCBI Taxonomy" id="1763541"/>
    <lineage>
        <taxon>Bacteria</taxon>
        <taxon>Bacillati</taxon>
        <taxon>Actinomycetota</taxon>
        <taxon>Actinomycetes</taxon>
        <taxon>Streptosporangiales</taxon>
        <taxon>Thermomonosporaceae</taxon>
        <taxon>Actinomadura</taxon>
    </lineage>
</organism>
<keyword evidence="1" id="KW-0723">Serine/threonine-protein kinase</keyword>
<dbReference type="InterPro" id="IPR003594">
    <property type="entry name" value="HATPase_dom"/>
</dbReference>
<dbReference type="Proteomes" id="UP001595872">
    <property type="component" value="Unassembled WGS sequence"/>
</dbReference>
<dbReference type="RefSeq" id="WP_378261434.1">
    <property type="nucleotide sequence ID" value="NZ_JBHSIT010000010.1"/>
</dbReference>
<keyword evidence="4" id="KW-1185">Reference proteome</keyword>
<dbReference type="InterPro" id="IPR050267">
    <property type="entry name" value="Anti-sigma-factor_SerPK"/>
</dbReference>
<keyword evidence="3" id="KW-0067">ATP-binding</keyword>
<name>A0ABV9U863_9ACTN</name>
<dbReference type="SUPFAM" id="SSF55874">
    <property type="entry name" value="ATPase domain of HSP90 chaperone/DNA topoisomerase II/histidine kinase"/>
    <property type="match status" value="1"/>
</dbReference>
<reference evidence="4" key="1">
    <citation type="journal article" date="2019" name="Int. J. Syst. Evol. Microbiol.">
        <title>The Global Catalogue of Microorganisms (GCM) 10K type strain sequencing project: providing services to taxonomists for standard genome sequencing and annotation.</title>
        <authorList>
            <consortium name="The Broad Institute Genomics Platform"/>
            <consortium name="The Broad Institute Genome Sequencing Center for Infectious Disease"/>
            <person name="Wu L."/>
            <person name="Ma J."/>
        </authorList>
    </citation>
    <scope>NUCLEOTIDE SEQUENCE [LARGE SCALE GENOMIC DNA]</scope>
    <source>
        <strain evidence="4">KLKA75</strain>
    </source>
</reference>
<comment type="caution">
    <text evidence="3">The sequence shown here is derived from an EMBL/GenBank/DDBJ whole genome shotgun (WGS) entry which is preliminary data.</text>
</comment>
<dbReference type="Pfam" id="PF13581">
    <property type="entry name" value="HATPase_c_2"/>
    <property type="match status" value="1"/>
</dbReference>
<evidence type="ECO:0000313" key="4">
    <source>
        <dbReference type="Proteomes" id="UP001595872"/>
    </source>
</evidence>